<accession>A0ABW2ZCY8</accession>
<gene>
    <name evidence="2" type="ORF">ACFQZI_04195</name>
</gene>
<dbReference type="EMBL" id="JBHTIA010000003">
    <property type="protein sequence ID" value="MFD0764038.1"/>
    <property type="molecule type" value="Genomic_DNA"/>
</dbReference>
<keyword evidence="3" id="KW-1185">Reference proteome</keyword>
<evidence type="ECO:0000313" key="2">
    <source>
        <dbReference type="EMBL" id="MFD0764038.1"/>
    </source>
</evidence>
<dbReference type="RefSeq" id="WP_377138823.1">
    <property type="nucleotide sequence ID" value="NZ_JBHTIA010000003.1"/>
</dbReference>
<feature type="transmembrane region" description="Helical" evidence="1">
    <location>
        <begin position="12"/>
        <end position="41"/>
    </location>
</feature>
<name>A0ABW2ZCY8_9SPHI</name>
<dbReference type="Proteomes" id="UP001597073">
    <property type="component" value="Unassembled WGS sequence"/>
</dbReference>
<feature type="transmembrane region" description="Helical" evidence="1">
    <location>
        <begin position="85"/>
        <end position="102"/>
    </location>
</feature>
<comment type="caution">
    <text evidence="2">The sequence shown here is derived from an EMBL/GenBank/DDBJ whole genome shotgun (WGS) entry which is preliminary data.</text>
</comment>
<keyword evidence="1" id="KW-0812">Transmembrane</keyword>
<feature type="transmembrane region" description="Helical" evidence="1">
    <location>
        <begin position="61"/>
        <end position="78"/>
    </location>
</feature>
<sequence>MPLPYRYKKLTYWILLTNCLIIVGAGHGVAPMIFFEIFVPFNLGADGFEFCIGNCNYEKSILLSAILCFCGQILLLIANSEESRVTRTFGLVFMWLGLYNLCHNFDDMAGITLSFALPFIVTTLYFLFFSTKDVIDRRKANEL</sequence>
<reference evidence="3" key="1">
    <citation type="journal article" date="2019" name="Int. J. Syst. Evol. Microbiol.">
        <title>The Global Catalogue of Microorganisms (GCM) 10K type strain sequencing project: providing services to taxonomists for standard genome sequencing and annotation.</title>
        <authorList>
            <consortium name="The Broad Institute Genomics Platform"/>
            <consortium name="The Broad Institute Genome Sequencing Center for Infectious Disease"/>
            <person name="Wu L."/>
            <person name="Ma J."/>
        </authorList>
    </citation>
    <scope>NUCLEOTIDE SEQUENCE [LARGE SCALE GENOMIC DNA]</scope>
    <source>
        <strain evidence="3">CCUG 60742</strain>
    </source>
</reference>
<proteinExistence type="predicted"/>
<protein>
    <submittedName>
        <fullName evidence="2">Uncharacterized protein</fullName>
    </submittedName>
</protein>
<feature type="transmembrane region" description="Helical" evidence="1">
    <location>
        <begin position="108"/>
        <end position="129"/>
    </location>
</feature>
<evidence type="ECO:0000313" key="3">
    <source>
        <dbReference type="Proteomes" id="UP001597073"/>
    </source>
</evidence>
<organism evidence="2 3">
    <name type="scientific">Mucilaginibacter lutimaris</name>
    <dbReference type="NCBI Taxonomy" id="931629"/>
    <lineage>
        <taxon>Bacteria</taxon>
        <taxon>Pseudomonadati</taxon>
        <taxon>Bacteroidota</taxon>
        <taxon>Sphingobacteriia</taxon>
        <taxon>Sphingobacteriales</taxon>
        <taxon>Sphingobacteriaceae</taxon>
        <taxon>Mucilaginibacter</taxon>
    </lineage>
</organism>
<evidence type="ECO:0000256" key="1">
    <source>
        <dbReference type="SAM" id="Phobius"/>
    </source>
</evidence>
<keyword evidence="1" id="KW-1133">Transmembrane helix</keyword>
<keyword evidence="1" id="KW-0472">Membrane</keyword>